<dbReference type="PANTHER" id="PTHR48051">
    <property type="match status" value="1"/>
</dbReference>
<organism evidence="10 11">
    <name type="scientific">Pseudomonas fluorescens</name>
    <dbReference type="NCBI Taxonomy" id="294"/>
    <lineage>
        <taxon>Bacteria</taxon>
        <taxon>Pseudomonadati</taxon>
        <taxon>Pseudomonadota</taxon>
        <taxon>Gammaproteobacteria</taxon>
        <taxon>Pseudomonadales</taxon>
        <taxon>Pseudomonadaceae</taxon>
        <taxon>Pseudomonas</taxon>
    </lineage>
</organism>
<evidence type="ECO:0000256" key="3">
    <source>
        <dbReference type="ARBA" id="ARBA00022614"/>
    </source>
</evidence>
<dbReference type="InterPro" id="IPR032675">
    <property type="entry name" value="LRR_dom_sf"/>
</dbReference>
<dbReference type="OrthoDB" id="1467561at2"/>
<keyword evidence="7" id="KW-0175">Coiled coil</keyword>
<keyword evidence="3" id="KW-0433">Leucine-rich repeat</keyword>
<dbReference type="Pfam" id="PF20178">
    <property type="entry name" value="ToxA_N"/>
    <property type="match status" value="1"/>
</dbReference>
<keyword evidence="6" id="KW-0833">Ubl conjugation pathway</keyword>
<gene>
    <name evidence="10" type="ORF">PS928_01222</name>
</gene>
<dbReference type="InterPro" id="IPR046673">
    <property type="entry name" value="ToxA_N"/>
</dbReference>
<dbReference type="PROSITE" id="PS52053">
    <property type="entry name" value="NEL"/>
    <property type="match status" value="1"/>
</dbReference>
<keyword evidence="6" id="KW-1035">Host cytoplasm</keyword>
<keyword evidence="5" id="KW-0843">Virulence</keyword>
<dbReference type="InterPro" id="IPR050216">
    <property type="entry name" value="LRR_domain-containing"/>
</dbReference>
<proteinExistence type="inferred from homology"/>
<dbReference type="Pfam" id="PF14496">
    <property type="entry name" value="NEL"/>
    <property type="match status" value="1"/>
</dbReference>
<dbReference type="EC" id="2.3.2.27" evidence="2"/>
<dbReference type="Gene3D" id="1.20.58.360">
    <property type="entry name" value="Shigella T3SS effector IpaH defines"/>
    <property type="match status" value="1"/>
</dbReference>
<evidence type="ECO:0000256" key="5">
    <source>
        <dbReference type="ARBA" id="ARBA00023026"/>
    </source>
</evidence>
<feature type="active site" description="Glycyl thioester intermediate" evidence="6">
    <location>
        <position position="1462"/>
    </location>
</feature>
<feature type="domain" description="NEL" evidence="9">
    <location>
        <begin position="1364"/>
        <end position="1680"/>
    </location>
</feature>
<keyword evidence="6" id="KW-0808">Transferase</keyword>
<keyword evidence="4" id="KW-0677">Repeat</keyword>
<keyword evidence="6" id="KW-0964">Secreted</keyword>
<evidence type="ECO:0000313" key="11">
    <source>
        <dbReference type="Proteomes" id="UP000381378"/>
    </source>
</evidence>
<comment type="similarity">
    <text evidence="6">Belongs to the LRR-containing bacterial E3 ligase family.</text>
</comment>
<comment type="catalytic activity">
    <reaction evidence="1">
        <text>S-ubiquitinyl-[E2 ubiquitin-conjugating enzyme]-L-cysteine + [acceptor protein]-L-lysine = [E2 ubiquitin-conjugating enzyme]-L-cysteine + N(6)-ubiquitinyl-[acceptor protein]-L-lysine.</text>
        <dbReference type="EC" id="2.3.2.27"/>
    </reaction>
</comment>
<dbReference type="EMBL" id="CABVJF010000004">
    <property type="protein sequence ID" value="VVP86418.1"/>
    <property type="molecule type" value="Genomic_DNA"/>
</dbReference>
<dbReference type="GO" id="GO:0005737">
    <property type="term" value="C:cytoplasm"/>
    <property type="evidence" value="ECO:0007669"/>
    <property type="project" value="TreeGrafter"/>
</dbReference>
<evidence type="ECO:0000256" key="6">
    <source>
        <dbReference type="PROSITE-ProRule" id="PRU01398"/>
    </source>
</evidence>
<feature type="region of interest" description="Disordered" evidence="8">
    <location>
        <begin position="589"/>
        <end position="613"/>
    </location>
</feature>
<feature type="coiled-coil region" evidence="7">
    <location>
        <begin position="1489"/>
        <end position="1523"/>
    </location>
</feature>
<name>A0A5E7SKQ4_PSEFL</name>
<dbReference type="Proteomes" id="UP000381378">
    <property type="component" value="Unassembled WGS sequence"/>
</dbReference>
<dbReference type="GO" id="GO:0005576">
    <property type="term" value="C:extracellular region"/>
    <property type="evidence" value="ECO:0007669"/>
    <property type="project" value="UniProtKB-UniRule"/>
</dbReference>
<reference evidence="10 11" key="1">
    <citation type="submission" date="2019-09" db="EMBL/GenBank/DDBJ databases">
        <authorList>
            <person name="Chandra G."/>
            <person name="Truman W A."/>
        </authorList>
    </citation>
    <scope>NUCLEOTIDE SEQUENCE [LARGE SCALE GENOMIC DNA]</scope>
    <source>
        <strain evidence="10">PS928</strain>
    </source>
</reference>
<dbReference type="PANTHER" id="PTHR48051:SF1">
    <property type="entry name" value="RAS SUPPRESSOR PROTEIN 1"/>
    <property type="match status" value="1"/>
</dbReference>
<dbReference type="GO" id="GO:0061630">
    <property type="term" value="F:ubiquitin protein ligase activity"/>
    <property type="evidence" value="ECO:0007669"/>
    <property type="project" value="UniProtKB-EC"/>
</dbReference>
<dbReference type="SUPFAM" id="SSF52058">
    <property type="entry name" value="L domain-like"/>
    <property type="match status" value="1"/>
</dbReference>
<dbReference type="GO" id="GO:0016567">
    <property type="term" value="P:protein ubiquitination"/>
    <property type="evidence" value="ECO:0007669"/>
    <property type="project" value="InterPro"/>
</dbReference>
<accession>A0A5E7SKQ4</accession>
<sequence length="1701" mass="192128">MSDVSTPAQTPNKGRHYEFIKNTTSDTFKSATLGRGLALTATPLKMQPWYTTAPASLHDKLKAANLKAWGSQNQVDKLFEHLQDVHSFAKPLLQAKLKERYGVEHDVSTTYLHLYLPKDLPWYTLDVSDAVTTRTVSLLDAALHNFATTETVHADSQFITKPDPLGHFDVVAIKPKMSIGQFQALCRELDIGALYKAHLESYLLPGEPVAEAVMKLKVTESLKDALTAAAQLALTTGDLQYDACKLTLELTKDEPQLLLDGRRMLCCDLSMMETRLTGILLLIPAVKDRRGIQRLIAYVPNDPDHPLKEYDSTEAFMTELTRQLREDKVGASSKQSYRQFFSQFVDQQQRGHFFGGLDQRLVTVRWHENSDPTDQSPTWREDPVPRPHLQFQHLPVSRDYWTHLYQQKLNKVLNDAREIAVSTADTDSRARWAWWDNFKKIVSDIFNAALLVATPFVPGLGELMMAYTVYQLTHDVIEGIVDLAEGLGLEAAEQVISVVTDVIQLAAFGAGAEIGSAFKLKLSPLVEGMKSVKLPNGKQTLWHPDLAPYEQKNLTLPADSKPNELGLHRNANQDILPLEGKVYVVEKASTEPTSSTHRIKHPTRPTAYSPRLEHNGHGAWVHEVETPGDWQGETLMRRLGHRVDRFSSTELEQIRIGSGTDEAALRRMHVENTPPPPVLADTIKRFTAYDEVQTASANIRAGQPIDPGSIWFESILTVLPGWPSERALKVFGEADLTGNSRQYGNMNATDANTLSISLADLTSGNLFERLTGFLTETEMTALLGREVPLADRPQALRDQLADAVDGRQRETANYLYKTGEQSSKAEVRLLKQTFPDMPLTLAETLLTDATAAERQIMVEENRLPLRIKTLAREMNFEADIARAYDGFFDDERVVPETERLALNTLKFYSDSFADLRIEVMDGTDDGPLRCSVGPANASTVRRLVRDEHGQYEVFDGTHNKLHEAGEFYTSILRALPHDKRSALGYLPGQGSRLKLWIKEKSAPAAERRAVMAEPPVRPVARIETENLVRRWPWFSSPTTPQERVRNLYPTLSEQEAKTFVEALRAKGDPDQAIDRLKDELDQFRNTLAEWENKVLGYVSSDAAPGTDYLDFRSNGGRLIRERLLECFERKSEAFGERSIHPDGGYTLDLSNELLSPKLDRWWASLREQPNIKKYLDQVTVLNVDNTRFSPRTNGLLSDFPHIRHLSARYSRLTELPPSIGKIRLLETLRLSNNSIVLTPESAGQLRDLTRLETLRLDVNPLMHPLDVGRMSRLKVLSLSTTGLDAWPERLFKDGVSAKSRPRGFHLDLRRSPINTVPEVVPGSDHALIVARTRLDIRKLHDVDRVRLGRYRESVGLAPEQVYEPAATDEITWWRSLPDDSQIYSYSTGVGTYRTESWHDVASEPDSADFFRVIRKQRDSQDYRNPESRKQLSKRVWEMIEAASLDTELRKELFKQASHPETCADAGSQLFNNMGMKVLVSKARAESTSAVDLETRLVKLARSAARLERVNDIARAEIGRQNERRLLETSLLPPDDVEVHLAYETGLAKRLDLPWQSEAMLYQTRADVDTAKINTAYDTIISLEEGDGLVNVMIDLFENPFWDNHLRRTHPAGFEANDNLFEMRQNLVEDLRLAQEGLANIQDEAELASRQNALKELARQLNLPENEVLTEQLYDRLLSDISHERNALARKLTREAMTRAGI</sequence>
<keyword evidence="6" id="KW-0832">Ubl conjugation</keyword>
<dbReference type="Gene3D" id="3.80.10.10">
    <property type="entry name" value="Ribonuclease Inhibitor"/>
    <property type="match status" value="1"/>
</dbReference>
<evidence type="ECO:0000259" key="9">
    <source>
        <dbReference type="PROSITE" id="PS52053"/>
    </source>
</evidence>
<dbReference type="RefSeq" id="WP_150785961.1">
    <property type="nucleotide sequence ID" value="NZ_CABVJF010000004.1"/>
</dbReference>
<evidence type="ECO:0000256" key="8">
    <source>
        <dbReference type="SAM" id="MobiDB-lite"/>
    </source>
</evidence>
<evidence type="ECO:0000256" key="2">
    <source>
        <dbReference type="ARBA" id="ARBA00012483"/>
    </source>
</evidence>
<evidence type="ECO:0000256" key="7">
    <source>
        <dbReference type="SAM" id="Coils"/>
    </source>
</evidence>
<evidence type="ECO:0000313" key="10">
    <source>
        <dbReference type="EMBL" id="VVP86418.1"/>
    </source>
</evidence>
<feature type="coiled-coil region" evidence="7">
    <location>
        <begin position="1623"/>
        <end position="1650"/>
    </location>
</feature>
<comment type="PTM">
    <text evidence="6">Ubiquitinated in the presence of host E1 ubiquitin-activating enzyme, E2 ubiquitin-conjugating enzyme and ubiquitin.</text>
</comment>
<dbReference type="InterPro" id="IPR029487">
    <property type="entry name" value="NEL_dom"/>
</dbReference>
<evidence type="ECO:0000256" key="1">
    <source>
        <dbReference type="ARBA" id="ARBA00000900"/>
    </source>
</evidence>
<evidence type="ECO:0000256" key="4">
    <source>
        <dbReference type="ARBA" id="ARBA00022737"/>
    </source>
</evidence>
<protein>
    <recommendedName>
        <fullName evidence="2">RING-type E3 ubiquitin transferase</fullName>
        <ecNumber evidence="2">2.3.2.27</ecNumber>
    </recommendedName>
</protein>